<reference evidence="9 10" key="1">
    <citation type="submission" date="2018-10" db="EMBL/GenBank/DDBJ databases">
        <title>Comamonadaceae CDC group NO-1 genome sequencing and assembly.</title>
        <authorList>
            <person name="Bernier A.-M."/>
            <person name="Bernard K."/>
        </authorList>
    </citation>
    <scope>NUCLEOTIDE SEQUENCE [LARGE SCALE GENOMIC DNA]</scope>
    <source>
        <strain evidence="7 9">NML161473</strain>
        <strain evidence="8 11">NML180581</strain>
        <strain evidence="6 10">NML970147</strain>
    </source>
</reference>
<keyword evidence="4" id="KW-0732">Signal</keyword>
<feature type="compositionally biased region" description="Polar residues" evidence="3">
    <location>
        <begin position="29"/>
        <end position="45"/>
    </location>
</feature>
<dbReference type="Gene3D" id="1.10.238.10">
    <property type="entry name" value="EF-hand"/>
    <property type="match status" value="2"/>
</dbReference>
<accession>A0A3M6QEY0</accession>
<sequence>MNTRLPRRFALCLLPLAVAACTATAPEQKSSAQQPANALSTQQPAQAKAPRASVGHGNDIGTYIQVMDLNKDGAVTPDEVQAQRMQQFQTLDANGDGKVSMKEYTDEFRQRMQGMIEADRQEIDRMTDVRFESMAGKESHISRARYDQASERAYSAFTQGKMPEKLTPQAPKEAKEHKQAKQHGQQAQRSGGMLTMPTNHTKAGMMALYDQNRDGQITREEFNQVREEQFKRTDSNRDGRLSREEYATEFDQRVDARQHEVVSGQMRQARVRFGILDADKSDFIEPQELIHSGQQMFQRVDRNNDGRVDQVDASLPAPKRGAEASQDGKKKAN</sequence>
<dbReference type="InterPro" id="IPR002048">
    <property type="entry name" value="EF_hand_dom"/>
</dbReference>
<comment type="caution">
    <text evidence="6">The sequence shown here is derived from an EMBL/GenBank/DDBJ whole genome shotgun (WGS) entry which is preliminary data.</text>
</comment>
<dbReference type="PANTHER" id="PTHR10827">
    <property type="entry name" value="RETICULOCALBIN"/>
    <property type="match status" value="1"/>
</dbReference>
<name>A0A3M6QEZ5_9BURK</name>
<evidence type="ECO:0000256" key="2">
    <source>
        <dbReference type="ARBA" id="ARBA00022737"/>
    </source>
</evidence>
<dbReference type="PROSITE" id="PS00018">
    <property type="entry name" value="EF_HAND_1"/>
    <property type="match status" value="4"/>
</dbReference>
<keyword evidence="9" id="KW-1185">Reference proteome</keyword>
<feature type="region of interest" description="Disordered" evidence="3">
    <location>
        <begin position="29"/>
        <end position="57"/>
    </location>
</feature>
<evidence type="ECO:0000313" key="10">
    <source>
        <dbReference type="Proteomes" id="UP000267521"/>
    </source>
</evidence>
<dbReference type="InterPro" id="IPR018247">
    <property type="entry name" value="EF_Hand_1_Ca_BS"/>
</dbReference>
<proteinExistence type="predicted"/>
<evidence type="ECO:0000313" key="11">
    <source>
        <dbReference type="Proteomes" id="UP000281171"/>
    </source>
</evidence>
<dbReference type="EMBL" id="RDQK01000010">
    <property type="protein sequence ID" value="RMX10305.1"/>
    <property type="molecule type" value="Genomic_DNA"/>
</dbReference>
<dbReference type="AlphaFoldDB" id="A0A3M6QEZ5"/>
<feature type="region of interest" description="Disordered" evidence="3">
    <location>
        <begin position="168"/>
        <end position="199"/>
    </location>
</feature>
<dbReference type="EMBL" id="RDQL01000003">
    <property type="protein sequence ID" value="RMX01656.1"/>
    <property type="molecule type" value="Genomic_DNA"/>
</dbReference>
<feature type="compositionally biased region" description="Basic and acidic residues" evidence="3">
    <location>
        <begin position="299"/>
        <end position="310"/>
    </location>
</feature>
<feature type="region of interest" description="Disordered" evidence="3">
    <location>
        <begin position="294"/>
        <end position="333"/>
    </location>
</feature>
<evidence type="ECO:0000256" key="4">
    <source>
        <dbReference type="SAM" id="SignalP"/>
    </source>
</evidence>
<feature type="domain" description="EF-hand" evidence="5">
    <location>
        <begin position="79"/>
        <end position="114"/>
    </location>
</feature>
<dbReference type="InterPro" id="IPR011992">
    <property type="entry name" value="EF-hand-dom_pair"/>
</dbReference>
<dbReference type="Proteomes" id="UP000281171">
    <property type="component" value="Unassembled WGS sequence"/>
</dbReference>
<evidence type="ECO:0000313" key="7">
    <source>
        <dbReference type="EMBL" id="RMX01656.1"/>
    </source>
</evidence>
<dbReference type="PROSITE" id="PS51257">
    <property type="entry name" value="PROKAR_LIPOPROTEIN"/>
    <property type="match status" value="1"/>
</dbReference>
<evidence type="ECO:0000256" key="1">
    <source>
        <dbReference type="ARBA" id="ARBA00022723"/>
    </source>
</evidence>
<dbReference type="SUPFAM" id="SSF47473">
    <property type="entry name" value="EF-hand"/>
    <property type="match status" value="2"/>
</dbReference>
<feature type="domain" description="EF-hand" evidence="5">
    <location>
        <begin position="205"/>
        <end position="232"/>
    </location>
</feature>
<dbReference type="EMBL" id="RDQM01000001">
    <property type="protein sequence ID" value="RMX01455.1"/>
    <property type="molecule type" value="Genomic_DNA"/>
</dbReference>
<keyword evidence="2" id="KW-0677">Repeat</keyword>
<dbReference type="Proteomes" id="UP000267035">
    <property type="component" value="Unassembled WGS sequence"/>
</dbReference>
<gene>
    <name evidence="8" type="ORF">EBQ24_05105</name>
    <name evidence="7" type="ORF">EBQ25_03060</name>
    <name evidence="6" type="ORF">EBQ26_01405</name>
</gene>
<keyword evidence="1" id="KW-0479">Metal-binding</keyword>
<accession>A0A3M6R5B0</accession>
<dbReference type="Pfam" id="PF13202">
    <property type="entry name" value="EF-hand_5"/>
    <property type="match status" value="5"/>
</dbReference>
<dbReference type="SMART" id="SM00054">
    <property type="entry name" value="EFh"/>
    <property type="match status" value="3"/>
</dbReference>
<feature type="region of interest" description="Disordered" evidence="3">
    <location>
        <begin position="222"/>
        <end position="243"/>
    </location>
</feature>
<feature type="signal peptide" evidence="4">
    <location>
        <begin position="1"/>
        <end position="25"/>
    </location>
</feature>
<dbReference type="GO" id="GO:0005509">
    <property type="term" value="F:calcium ion binding"/>
    <property type="evidence" value="ECO:0007669"/>
    <property type="project" value="InterPro"/>
</dbReference>
<protein>
    <recommendedName>
        <fullName evidence="5">EF-hand domain-containing protein</fullName>
    </recommendedName>
</protein>
<accession>A0A3M6QEZ5</accession>
<dbReference type="Proteomes" id="UP000267521">
    <property type="component" value="Unassembled WGS sequence"/>
</dbReference>
<evidence type="ECO:0000256" key="3">
    <source>
        <dbReference type="SAM" id="MobiDB-lite"/>
    </source>
</evidence>
<evidence type="ECO:0000313" key="8">
    <source>
        <dbReference type="EMBL" id="RMX10305.1"/>
    </source>
</evidence>
<evidence type="ECO:0000313" key="9">
    <source>
        <dbReference type="Proteomes" id="UP000267035"/>
    </source>
</evidence>
<evidence type="ECO:0000313" key="6">
    <source>
        <dbReference type="EMBL" id="RMX01455.1"/>
    </source>
</evidence>
<evidence type="ECO:0000259" key="5">
    <source>
        <dbReference type="PROSITE" id="PS50222"/>
    </source>
</evidence>
<dbReference type="PANTHER" id="PTHR10827:SF98">
    <property type="entry name" value="45 KDA CALCIUM-BINDING PROTEIN"/>
    <property type="match status" value="1"/>
</dbReference>
<feature type="compositionally biased region" description="Basic and acidic residues" evidence="3">
    <location>
        <begin position="320"/>
        <end position="333"/>
    </location>
</feature>
<dbReference type="PROSITE" id="PS50222">
    <property type="entry name" value="EF_HAND_2"/>
    <property type="match status" value="2"/>
</dbReference>
<organism evidence="6 10">
    <name type="scientific">Allofranklinella schreckenbergeri</name>
    <dbReference type="NCBI Taxonomy" id="1076744"/>
    <lineage>
        <taxon>Bacteria</taxon>
        <taxon>Pseudomonadati</taxon>
        <taxon>Pseudomonadota</taxon>
        <taxon>Betaproteobacteria</taxon>
        <taxon>Burkholderiales</taxon>
        <taxon>Comamonadaceae</taxon>
        <taxon>Allofranklinella</taxon>
    </lineage>
</organism>
<dbReference type="RefSeq" id="WP_122237226.1">
    <property type="nucleotide sequence ID" value="NZ_RDQK01000010.1"/>
</dbReference>
<feature type="chain" id="PRO_5036340242" description="EF-hand domain-containing protein" evidence="4">
    <location>
        <begin position="26"/>
        <end position="333"/>
    </location>
</feature>